<dbReference type="EMBL" id="JAPTMU010000022">
    <property type="protein sequence ID" value="KAJ4924762.1"/>
    <property type="molecule type" value="Genomic_DNA"/>
</dbReference>
<dbReference type="InterPro" id="IPR017956">
    <property type="entry name" value="AT_hook_DNA-bd_motif"/>
</dbReference>
<evidence type="ECO:0000256" key="3">
    <source>
        <dbReference type="ARBA" id="ARBA00022553"/>
    </source>
</evidence>
<sequence>MELVSGGAGQRDPGNETCLHLLHARRLHQSVCLLGVGCGCGYYAHTSQTSRAELSRLAAAWSCPVPPRCVVADFESQPLGVSGSANGGAAAPGTMSGHGDEAEESSGSQEPTGAAEPQKRRPGRPRKPQKEPSGEPVPKRPRGRPKGSKNKGPSKAAQKQP</sequence>
<comment type="caution">
    <text evidence="11">The sequence shown here is derived from an EMBL/GenBank/DDBJ whole genome shotgun (WGS) entry which is preliminary data.</text>
</comment>
<organism evidence="11 12">
    <name type="scientific">Pogonophryne albipinna</name>
    <dbReference type="NCBI Taxonomy" id="1090488"/>
    <lineage>
        <taxon>Eukaryota</taxon>
        <taxon>Metazoa</taxon>
        <taxon>Chordata</taxon>
        <taxon>Craniata</taxon>
        <taxon>Vertebrata</taxon>
        <taxon>Euteleostomi</taxon>
        <taxon>Actinopterygii</taxon>
        <taxon>Neopterygii</taxon>
        <taxon>Teleostei</taxon>
        <taxon>Neoteleostei</taxon>
        <taxon>Acanthomorphata</taxon>
        <taxon>Eupercaria</taxon>
        <taxon>Perciformes</taxon>
        <taxon>Notothenioidei</taxon>
        <taxon>Pogonophryne</taxon>
    </lineage>
</organism>
<dbReference type="GO" id="GO:0006355">
    <property type="term" value="P:regulation of DNA-templated transcription"/>
    <property type="evidence" value="ECO:0007669"/>
    <property type="project" value="InterPro"/>
</dbReference>
<reference evidence="11" key="1">
    <citation type="submission" date="2022-11" db="EMBL/GenBank/DDBJ databases">
        <title>Chromosome-level genome of Pogonophryne albipinna.</title>
        <authorList>
            <person name="Jo E."/>
        </authorList>
    </citation>
    <scope>NUCLEOTIDE SEQUENCE</scope>
    <source>
        <strain evidence="11">SGF0006</strain>
        <tissue evidence="11">Muscle</tissue>
    </source>
</reference>
<dbReference type="PRINTS" id="PR00929">
    <property type="entry name" value="ATHOOK"/>
</dbReference>
<dbReference type="AlphaFoldDB" id="A0AAD6F8L6"/>
<evidence type="ECO:0000256" key="1">
    <source>
        <dbReference type="ARBA" id="ARBA00004123"/>
    </source>
</evidence>
<name>A0AAD6F8L6_9TELE</name>
<dbReference type="GO" id="GO:0005634">
    <property type="term" value="C:nucleus"/>
    <property type="evidence" value="ECO:0007669"/>
    <property type="project" value="UniProtKB-SubCell"/>
</dbReference>
<keyword evidence="4" id="KW-0677">Repeat</keyword>
<keyword evidence="5" id="KW-0007">Acetylation</keyword>
<gene>
    <name evidence="11" type="ORF">JOQ06_003713</name>
</gene>
<dbReference type="PRINTS" id="PR00930">
    <property type="entry name" value="HIGHMOBLTYIY"/>
</dbReference>
<keyword evidence="9" id="KW-0539">Nucleus</keyword>
<feature type="compositionally biased region" description="Basic residues" evidence="10">
    <location>
        <begin position="139"/>
        <end position="149"/>
    </location>
</feature>
<keyword evidence="8" id="KW-0804">Transcription</keyword>
<evidence type="ECO:0000256" key="7">
    <source>
        <dbReference type="ARBA" id="ARBA00023125"/>
    </source>
</evidence>
<evidence type="ECO:0008006" key="13">
    <source>
        <dbReference type="Google" id="ProtNLM"/>
    </source>
</evidence>
<dbReference type="GO" id="GO:0003677">
    <property type="term" value="F:DNA binding"/>
    <property type="evidence" value="ECO:0007669"/>
    <property type="project" value="UniProtKB-KW"/>
</dbReference>
<evidence type="ECO:0000313" key="12">
    <source>
        <dbReference type="Proteomes" id="UP001219934"/>
    </source>
</evidence>
<evidence type="ECO:0000256" key="8">
    <source>
        <dbReference type="ARBA" id="ARBA00023163"/>
    </source>
</evidence>
<proteinExistence type="inferred from homology"/>
<keyword evidence="12" id="KW-1185">Reference proteome</keyword>
<dbReference type="Proteomes" id="UP001219934">
    <property type="component" value="Unassembled WGS sequence"/>
</dbReference>
<evidence type="ECO:0000256" key="2">
    <source>
        <dbReference type="ARBA" id="ARBA00010812"/>
    </source>
</evidence>
<keyword evidence="3" id="KW-0597">Phosphoprotein</keyword>
<evidence type="ECO:0000256" key="10">
    <source>
        <dbReference type="SAM" id="MobiDB-lite"/>
    </source>
</evidence>
<evidence type="ECO:0000256" key="4">
    <source>
        <dbReference type="ARBA" id="ARBA00022737"/>
    </source>
</evidence>
<dbReference type="GO" id="GO:0000785">
    <property type="term" value="C:chromatin"/>
    <property type="evidence" value="ECO:0007669"/>
    <property type="project" value="InterPro"/>
</dbReference>
<feature type="compositionally biased region" description="Low complexity" evidence="10">
    <location>
        <begin position="80"/>
        <end position="93"/>
    </location>
</feature>
<dbReference type="GO" id="GO:0010557">
    <property type="term" value="P:positive regulation of macromolecule biosynthetic process"/>
    <property type="evidence" value="ECO:0007669"/>
    <property type="project" value="UniProtKB-ARBA"/>
</dbReference>
<comment type="similarity">
    <text evidence="2">Belongs to the HMGA family.</text>
</comment>
<dbReference type="GO" id="GO:0003712">
    <property type="term" value="F:transcription coregulator activity"/>
    <property type="evidence" value="ECO:0007669"/>
    <property type="project" value="TreeGrafter"/>
</dbReference>
<accession>A0AAD6F8L6</accession>
<dbReference type="PANTHER" id="PTHR23341:SF4">
    <property type="entry name" value="HIGH MOBILITY GROUP PROTEIN HMGI-C"/>
    <property type="match status" value="1"/>
</dbReference>
<keyword evidence="6" id="KW-0805">Transcription regulation</keyword>
<evidence type="ECO:0000313" key="11">
    <source>
        <dbReference type="EMBL" id="KAJ4924762.1"/>
    </source>
</evidence>
<dbReference type="InterPro" id="IPR000116">
    <property type="entry name" value="HMGA"/>
</dbReference>
<comment type="subcellular location">
    <subcellularLocation>
        <location evidence="1">Nucleus</location>
    </subcellularLocation>
</comment>
<evidence type="ECO:0000256" key="6">
    <source>
        <dbReference type="ARBA" id="ARBA00023015"/>
    </source>
</evidence>
<feature type="region of interest" description="Disordered" evidence="10">
    <location>
        <begin position="78"/>
        <end position="161"/>
    </location>
</feature>
<evidence type="ECO:0000256" key="5">
    <source>
        <dbReference type="ARBA" id="ARBA00022990"/>
    </source>
</evidence>
<keyword evidence="7" id="KW-0238">DNA-binding</keyword>
<protein>
    <recommendedName>
        <fullName evidence="13">High mobility group protein HMGI-C</fullName>
    </recommendedName>
</protein>
<dbReference type="PANTHER" id="PTHR23341">
    <property type="entry name" value="HIGH MOBILITY GROUP PROTEINS HMG-A AND C"/>
    <property type="match status" value="1"/>
</dbReference>
<evidence type="ECO:0000256" key="9">
    <source>
        <dbReference type="ARBA" id="ARBA00023242"/>
    </source>
</evidence>